<accession>A0A7D5FUQ2</accession>
<proteinExistence type="predicted"/>
<name>A0A7D5FUQ2_9CAUD</name>
<sequence>MSSLNTNFINNTTRTTANNSEKNLQLGSDGSVTSFEGLSISDAAASNGLNYIEQWSGSNYDKFYSFDRSKFNKFTVSGWVDLPGESANNTGIGLFIQPCISSVPYTLSQLNGGFPTSWQQPNQAGGVVSFSADQMVYNTAATPAAVAYRWIFELEIIFNDKIIWSIVSPSTFIDYNVIPNTTLSVVRQLTAQNWDTTLGNQIDTFRILTNSLTSTSLCRGELGVKISRDTSFSNYT</sequence>
<protein>
    <submittedName>
        <fullName evidence="2">Uncharacterized protein</fullName>
    </submittedName>
</protein>
<dbReference type="EMBL" id="MT586120">
    <property type="protein sequence ID" value="QLF86315.1"/>
    <property type="molecule type" value="Genomic_DNA"/>
</dbReference>
<feature type="compositionally biased region" description="Low complexity" evidence="1">
    <location>
        <begin position="1"/>
        <end position="19"/>
    </location>
</feature>
<gene>
    <name evidence="2" type="ORF">CC030809_00267</name>
</gene>
<evidence type="ECO:0000256" key="1">
    <source>
        <dbReference type="SAM" id="MobiDB-lite"/>
    </source>
</evidence>
<dbReference type="Proteomes" id="UP000510897">
    <property type="component" value="Segment"/>
</dbReference>
<feature type="region of interest" description="Disordered" evidence="1">
    <location>
        <begin position="1"/>
        <end position="25"/>
    </location>
</feature>
<evidence type="ECO:0000313" key="3">
    <source>
        <dbReference type="Proteomes" id="UP000510897"/>
    </source>
</evidence>
<reference evidence="2 3" key="2">
    <citation type="submission" date="2020-07" db="EMBL/GenBank/DDBJ databases">
        <title>Signatures of coevolution in a cyanophage population.</title>
        <authorList>
            <person name="Abebe J."/>
        </authorList>
    </citation>
    <scope>NUCLEOTIDE SEQUENCE [LARGE SCALE GENOMIC DNA]</scope>
    <source>
        <strain evidence="2">0809CC03</strain>
    </source>
</reference>
<reference evidence="2 3" key="1">
    <citation type="submission" date="2020-06" db="EMBL/GenBank/DDBJ databases">
        <authorList>
            <person name="Puxty R.J."/>
            <person name="Weihe C."/>
            <person name="Marston M.F."/>
            <person name="Martiny J.B.H."/>
        </authorList>
    </citation>
    <scope>NUCLEOTIDE SEQUENCE [LARGE SCALE GENOMIC DNA]</scope>
    <source>
        <strain evidence="2">0809CC03</strain>
    </source>
</reference>
<evidence type="ECO:0000313" key="2">
    <source>
        <dbReference type="EMBL" id="QLF86315.1"/>
    </source>
</evidence>
<organism evidence="2 3">
    <name type="scientific">Synechococcus phage S-CAM7</name>
    <dbReference type="NCBI Taxonomy" id="1883368"/>
    <lineage>
        <taxon>Viruses</taxon>
        <taxon>Duplodnaviria</taxon>
        <taxon>Heunggongvirae</taxon>
        <taxon>Uroviricota</taxon>
        <taxon>Caudoviricetes</taxon>
        <taxon>Pantevenvirales</taxon>
        <taxon>Kyanoviridae</taxon>
        <taxon>Mazuvirus</taxon>
        <taxon>Mazuvirus scam7</taxon>
    </lineage>
</organism>